<protein>
    <submittedName>
        <fullName evidence="10">Sulfite reductase subunit alpha</fullName>
        <ecNumber evidence="10">1.8.1.2</ecNumber>
    </submittedName>
</protein>
<dbReference type="PRINTS" id="PR00371">
    <property type="entry name" value="FPNCR"/>
</dbReference>
<dbReference type="Pfam" id="PF00175">
    <property type="entry name" value="NAD_binding_1"/>
    <property type="match status" value="1"/>
</dbReference>
<evidence type="ECO:0000256" key="7">
    <source>
        <dbReference type="ARBA" id="ARBA00023192"/>
    </source>
</evidence>
<dbReference type="CDD" id="cd06199">
    <property type="entry name" value="SiR"/>
    <property type="match status" value="1"/>
</dbReference>
<evidence type="ECO:0000256" key="2">
    <source>
        <dbReference type="ARBA" id="ARBA00001974"/>
    </source>
</evidence>
<dbReference type="InterPro" id="IPR001709">
    <property type="entry name" value="Flavoprot_Pyr_Nucl_cyt_Rdtase"/>
</dbReference>
<sequence length="398" mass="45181">MNIVQNSDLKSTEQTTNEKAVSVTYSRTNPFQAEVLKTVNLNGPGSNKETRHIELSLNGSNLSYVPGDCLGIFPENDPELVATLLTEMKWDSEESVTINKKGDSLPLGEALTTYFEITLLTKKIMQQAAQFTENEEIQKLVLPENKDQLKEYIEGRDLLDLIRDFGPLNGSAQDIVSLLRKMPPRLYSIASSLTAHPDEVHLTIGAVRYETNGRERKGVCSVQCAERVDQGDTLPVFIQQNKHFFLPESTERDIIMVGPGTGIAPFRSFIQERAVNEGAGKSWLFFGDRHSATDFLYQDELERYQNDGVLTKLDVAFSRDTEKKVYVQHKMLENSNELFAWLEAGAYFYVCGDKQYMAKDVHNALIDIIETEGDMSREAAEEYLTEMQKQKRYQRDVY</sequence>
<proteinExistence type="predicted"/>
<name>A0ABV6NCL0_9BACI</name>
<evidence type="ECO:0000256" key="1">
    <source>
        <dbReference type="ARBA" id="ARBA00001917"/>
    </source>
</evidence>
<evidence type="ECO:0000256" key="5">
    <source>
        <dbReference type="ARBA" id="ARBA00022827"/>
    </source>
</evidence>
<dbReference type="InterPro" id="IPR003097">
    <property type="entry name" value="CysJ-like_FAD-binding"/>
</dbReference>
<dbReference type="GO" id="GO:0004783">
    <property type="term" value="F:sulfite reductase (NADPH) activity"/>
    <property type="evidence" value="ECO:0007669"/>
    <property type="project" value="UniProtKB-EC"/>
</dbReference>
<dbReference type="PANTHER" id="PTHR19384">
    <property type="entry name" value="NITRIC OXIDE SYNTHASE-RELATED"/>
    <property type="match status" value="1"/>
</dbReference>
<dbReference type="NCBIfam" id="NF004859">
    <property type="entry name" value="PRK06214.1"/>
    <property type="match status" value="1"/>
</dbReference>
<accession>A0ABV6NCL0</accession>
<dbReference type="InterPro" id="IPR039261">
    <property type="entry name" value="FNR_nucleotide-bd"/>
</dbReference>
<keyword evidence="4" id="KW-0288">FMN</keyword>
<comment type="caution">
    <text evidence="10">The sequence shown here is derived from an EMBL/GenBank/DDBJ whole genome shotgun (WGS) entry which is preliminary data.</text>
</comment>
<dbReference type="InterPro" id="IPR023173">
    <property type="entry name" value="NADPH_Cyt_P450_Rdtase_alpha"/>
</dbReference>
<keyword evidence="3" id="KW-0285">Flavoprotein</keyword>
<dbReference type="Gene3D" id="1.20.990.10">
    <property type="entry name" value="NADPH-cytochrome p450 Reductase, Chain A, domain 3"/>
    <property type="match status" value="1"/>
</dbReference>
<dbReference type="EC" id="1.8.1.2" evidence="10"/>
<dbReference type="SUPFAM" id="SSF52343">
    <property type="entry name" value="Ferredoxin reductase-like, C-terminal NADP-linked domain"/>
    <property type="match status" value="1"/>
</dbReference>
<evidence type="ECO:0000256" key="4">
    <source>
        <dbReference type="ARBA" id="ARBA00022643"/>
    </source>
</evidence>
<dbReference type="Gene3D" id="3.40.50.80">
    <property type="entry name" value="Nucleotide-binding domain of ferredoxin-NADP reductase (FNR) module"/>
    <property type="match status" value="1"/>
</dbReference>
<dbReference type="InterPro" id="IPR017927">
    <property type="entry name" value="FAD-bd_FR_type"/>
</dbReference>
<evidence type="ECO:0000313" key="11">
    <source>
        <dbReference type="Proteomes" id="UP001589833"/>
    </source>
</evidence>
<evidence type="ECO:0000259" key="9">
    <source>
        <dbReference type="PROSITE" id="PS51384"/>
    </source>
</evidence>
<evidence type="ECO:0000256" key="8">
    <source>
        <dbReference type="SAM" id="MobiDB-lite"/>
    </source>
</evidence>
<organism evidence="10 11">
    <name type="scientific">Halalkalibacter alkalisediminis</name>
    <dbReference type="NCBI Taxonomy" id="935616"/>
    <lineage>
        <taxon>Bacteria</taxon>
        <taxon>Bacillati</taxon>
        <taxon>Bacillota</taxon>
        <taxon>Bacilli</taxon>
        <taxon>Bacillales</taxon>
        <taxon>Bacillaceae</taxon>
        <taxon>Halalkalibacter</taxon>
    </lineage>
</organism>
<evidence type="ECO:0000256" key="6">
    <source>
        <dbReference type="ARBA" id="ARBA00023002"/>
    </source>
</evidence>
<comment type="cofactor">
    <cofactor evidence="2">
        <name>FAD</name>
        <dbReference type="ChEBI" id="CHEBI:57692"/>
    </cofactor>
</comment>
<reference evidence="10 11" key="1">
    <citation type="submission" date="2024-09" db="EMBL/GenBank/DDBJ databases">
        <authorList>
            <person name="Sun Q."/>
            <person name="Mori K."/>
        </authorList>
    </citation>
    <scope>NUCLEOTIDE SEQUENCE [LARGE SCALE GENOMIC DNA]</scope>
    <source>
        <strain evidence="10 11">NCAIM B.02301</strain>
    </source>
</reference>
<keyword evidence="5" id="KW-0274">FAD</keyword>
<dbReference type="Gene3D" id="2.40.30.10">
    <property type="entry name" value="Translation factors"/>
    <property type="match status" value="1"/>
</dbReference>
<keyword evidence="7" id="KW-0028">Amino-acid biosynthesis</keyword>
<keyword evidence="6 10" id="KW-0560">Oxidoreductase</keyword>
<keyword evidence="7" id="KW-0198">Cysteine biosynthesis</keyword>
<gene>
    <name evidence="10" type="ORF">ACFFH4_05300</name>
</gene>
<dbReference type="EMBL" id="JBHLTR010000006">
    <property type="protein sequence ID" value="MFC0558461.1"/>
    <property type="molecule type" value="Genomic_DNA"/>
</dbReference>
<feature type="region of interest" description="Disordered" evidence="8">
    <location>
        <begin position="1"/>
        <end position="20"/>
    </location>
</feature>
<dbReference type="InterPro" id="IPR017938">
    <property type="entry name" value="Riboflavin_synthase-like_b-brl"/>
</dbReference>
<keyword evidence="11" id="KW-1185">Reference proteome</keyword>
<dbReference type="PANTHER" id="PTHR19384:SF128">
    <property type="entry name" value="NADPH OXIDOREDUCTASE A"/>
    <property type="match status" value="1"/>
</dbReference>
<dbReference type="PROSITE" id="PS51384">
    <property type="entry name" value="FAD_FR"/>
    <property type="match status" value="1"/>
</dbReference>
<dbReference type="SUPFAM" id="SSF63380">
    <property type="entry name" value="Riboflavin synthase domain-like"/>
    <property type="match status" value="1"/>
</dbReference>
<dbReference type="Pfam" id="PF00667">
    <property type="entry name" value="FAD_binding_1"/>
    <property type="match status" value="1"/>
</dbReference>
<dbReference type="Proteomes" id="UP001589833">
    <property type="component" value="Unassembled WGS sequence"/>
</dbReference>
<evidence type="ECO:0000313" key="10">
    <source>
        <dbReference type="EMBL" id="MFC0558461.1"/>
    </source>
</evidence>
<dbReference type="InterPro" id="IPR001433">
    <property type="entry name" value="OxRdtase_FAD/NAD-bd"/>
</dbReference>
<evidence type="ECO:0000256" key="3">
    <source>
        <dbReference type="ARBA" id="ARBA00022630"/>
    </source>
</evidence>
<comment type="cofactor">
    <cofactor evidence="1">
        <name>FMN</name>
        <dbReference type="ChEBI" id="CHEBI:58210"/>
    </cofactor>
</comment>
<feature type="domain" description="FAD-binding FR-type" evidence="9">
    <location>
        <begin position="28"/>
        <end position="247"/>
    </location>
</feature>